<dbReference type="InterPro" id="IPR005546">
    <property type="entry name" value="Autotransporte_beta"/>
</dbReference>
<gene>
    <name evidence="3" type="ORF">C665_03252</name>
</gene>
<dbReference type="PROSITE" id="PS51208">
    <property type="entry name" value="AUTOTRANSPORTER"/>
    <property type="match status" value="1"/>
</dbReference>
<feature type="domain" description="Autotransporter" evidence="2">
    <location>
        <begin position="1166"/>
        <end position="1441"/>
    </location>
</feature>
<name>N6Z748_THASP</name>
<organism evidence="3 4">
    <name type="scientific">Thauera aminoaromatica S2</name>
    <dbReference type="NCBI Taxonomy" id="1234381"/>
    <lineage>
        <taxon>Bacteria</taxon>
        <taxon>Pseudomonadati</taxon>
        <taxon>Pseudomonadota</taxon>
        <taxon>Betaproteobacteria</taxon>
        <taxon>Rhodocyclales</taxon>
        <taxon>Zoogloeaceae</taxon>
        <taxon>Thauera</taxon>
    </lineage>
</organism>
<evidence type="ECO:0000259" key="2">
    <source>
        <dbReference type="PROSITE" id="PS51208"/>
    </source>
</evidence>
<evidence type="ECO:0000313" key="3">
    <source>
        <dbReference type="EMBL" id="ENO88004.1"/>
    </source>
</evidence>
<evidence type="ECO:0000313" key="4">
    <source>
        <dbReference type="Proteomes" id="UP000013042"/>
    </source>
</evidence>
<feature type="region of interest" description="Disordered" evidence="1">
    <location>
        <begin position="202"/>
        <end position="223"/>
    </location>
</feature>
<accession>N6Z748</accession>
<dbReference type="SUPFAM" id="SSF103515">
    <property type="entry name" value="Autotransporter"/>
    <property type="match status" value="1"/>
</dbReference>
<dbReference type="InterPro" id="IPR006315">
    <property type="entry name" value="OM_autotransptr_brl_dom"/>
</dbReference>
<sequence>MNKSHRIVWSDARNAYIVAGENASTKGKPSSVRKALATAIAALFMGPGLAAAQSCEGQNPLTDAQTSTQCYENVDVTVAAGGSVAVTGSDVVAIEVMAAPYSRNFANQGALAADAEGYYAYAHGVLFEGRVSGGVVNASTGTVSVSATGQGSDYAYAYGVLVRGDLGGTLANDGMVEVSTENDRYAGAYGVSIDGDVDGTLANSGKVRTESRTGSTESSSYSYTDAESVRIRGSLNGVLGNSGVIEAHVESLDGAGSDYYDYDYARAYGVSIGEDLTGSLENTGRISASVERSSEGEDSSYSDYMWAVGVHVGDDLTGELLNSGEILARTEVSGGDQYGYANAYGVRAYGSMSGTIDNAGTIRAESVRTAGEGGSSTYTKAYGVVTGDLVGKLANSGSIGARSEAEEGYAHAYGVSTYSGDLIGTIQNDGEIAAEAVSKDGYAGAYGVGVGYNVSGTLQNNGEISARAEASNARSRGVSIRYGDLTGTIGNDGTIDATSITQDGYANAVGVGFGTGEDYDGEDSYGKVSGTLRNAGTVTATALAQGRDYEAGYSLLAMEDEPAPSTSVAVRAGGTYAIGVGTGLVSSQGRIENSGTVVAEARSEAVAEAEDEAYAGAYGADAAGIGSAVVDGKVSNTGSVSASAIVSASATGDAAAAMASEAWTSGVSFGGAGGDFENGGSIVSRATVTALANGGASASAYAGGAEAAGVEIWVSGPGVYTGNFTNSGTIQAEATLSAVATGEEAEARSYDGASAYGVVVDGFDGRFTNTGTIHASASATVTANGENVEETAGAGAVGVLVVHGIGADGVLDNRGTISAVAEAAATGMSGVAGVVIGADEIMSEPTLAVMVGEDVPEDGFYGTLNNSGTITAEGRGGIESAGVFSVIASGGTGTVNNLQGGLMSGRLFLGGEVAMNNAGMLDIRDSGGLLSDQSEAPAEEEVEMVAMAASPLERGGSHVGGNFTQSATGVLKIDVVPIRGEADAVVDNGYGTLHVGGTAQLADGTGVRVMVDPASTLANGDVLQDVVYAEGGITRGAVKVTDNVLPLNFMATSDASPNDLDLSVVGTGLTTISNAVNTAGLSSATGVAGVLDGLLGSADSQPGALGDFLFDVAGSGNAREVADKVATLLPLASGGVTTATLGALHGANRVVQARVDSNLGRSSGDGFLGDKRMWLKGFGSWAEQDARSGASGYDADTAGLAVGVDAIVTDTNRVGVLFAYSETDVDSTGAAKQSADVDTYQLGLYGSHTLDERTDINGMIGFGRHSTDGTRHTTGGVAASSYDSSSIVAGVGIARTYPMSEKTTLTPSVRLDYARIKDDAYQEQGAGALDLSVGKNTVSELILSLDGKITHELSDTLTFVGHAGVGYDFENEQSSITSTLAGAPGASFVTRGVDPSPWLVRAGLGLVNTPIESWEFSARYEVEGRSDFLNHTAWLRARKAF</sequence>
<comment type="caution">
    <text evidence="3">The sequence shown here is derived from an EMBL/GenBank/DDBJ whole genome shotgun (WGS) entry which is preliminary data.</text>
</comment>
<dbReference type="Proteomes" id="UP000013042">
    <property type="component" value="Unassembled WGS sequence"/>
</dbReference>
<reference evidence="3 4" key="1">
    <citation type="submission" date="2012-09" db="EMBL/GenBank/DDBJ databases">
        <title>Draft Genome Sequences of 6 Strains from Genus Thauera.</title>
        <authorList>
            <person name="Liu B."/>
            <person name="Shapleigh J.P."/>
            <person name="Frostegard A.H."/>
        </authorList>
    </citation>
    <scope>NUCLEOTIDE SEQUENCE [LARGE SCALE GENOMIC DNA]</scope>
    <source>
        <strain evidence="3 4">S2</strain>
    </source>
</reference>
<dbReference type="EMBL" id="AMXD01000010">
    <property type="protein sequence ID" value="ENO88004.1"/>
    <property type="molecule type" value="Genomic_DNA"/>
</dbReference>
<dbReference type="Pfam" id="PF13018">
    <property type="entry name" value="ESPR"/>
    <property type="match status" value="1"/>
</dbReference>
<dbReference type="InterPro" id="IPR036709">
    <property type="entry name" value="Autotransporte_beta_dom_sf"/>
</dbReference>
<dbReference type="NCBIfam" id="TIGR01414">
    <property type="entry name" value="autotrans_barl"/>
    <property type="match status" value="1"/>
</dbReference>
<feature type="compositionally biased region" description="Low complexity" evidence="1">
    <location>
        <begin position="212"/>
        <end position="223"/>
    </location>
</feature>
<evidence type="ECO:0000256" key="1">
    <source>
        <dbReference type="SAM" id="MobiDB-lite"/>
    </source>
</evidence>
<protein>
    <submittedName>
        <fullName evidence="3">Outer membrane autotransporter barrel domain-containing protein</fullName>
    </submittedName>
</protein>
<dbReference type="SMART" id="SM00869">
    <property type="entry name" value="Autotransporter"/>
    <property type="match status" value="1"/>
</dbReference>
<proteinExistence type="predicted"/>
<dbReference type="GO" id="GO:0019867">
    <property type="term" value="C:outer membrane"/>
    <property type="evidence" value="ECO:0007669"/>
    <property type="project" value="InterPro"/>
</dbReference>
<dbReference type="Pfam" id="PF03797">
    <property type="entry name" value="Autotransporter"/>
    <property type="match status" value="1"/>
</dbReference>
<dbReference type="InterPro" id="IPR024973">
    <property type="entry name" value="ESPR"/>
</dbReference>
<dbReference type="RefSeq" id="WP_004300019.1">
    <property type="nucleotide sequence ID" value="NZ_AMXD01000010.1"/>
</dbReference>
<dbReference type="Gene3D" id="2.40.128.130">
    <property type="entry name" value="Autotransporter beta-domain"/>
    <property type="match status" value="1"/>
</dbReference>